<organism evidence="1">
    <name type="scientific">marine sediment metagenome</name>
    <dbReference type="NCBI Taxonomy" id="412755"/>
    <lineage>
        <taxon>unclassified sequences</taxon>
        <taxon>metagenomes</taxon>
        <taxon>ecological metagenomes</taxon>
    </lineage>
</organism>
<name>X1BH75_9ZZZZ</name>
<dbReference type="EMBL" id="BART01018993">
    <property type="protein sequence ID" value="GAG80532.1"/>
    <property type="molecule type" value="Genomic_DNA"/>
</dbReference>
<feature type="non-terminal residue" evidence="1">
    <location>
        <position position="77"/>
    </location>
</feature>
<reference evidence="1" key="1">
    <citation type="journal article" date="2014" name="Front. Microbiol.">
        <title>High frequency of phylogenetically diverse reductive dehalogenase-homologous genes in deep subseafloor sedimentary metagenomes.</title>
        <authorList>
            <person name="Kawai M."/>
            <person name="Futagami T."/>
            <person name="Toyoda A."/>
            <person name="Takaki Y."/>
            <person name="Nishi S."/>
            <person name="Hori S."/>
            <person name="Arai W."/>
            <person name="Tsubouchi T."/>
            <person name="Morono Y."/>
            <person name="Uchiyama I."/>
            <person name="Ito T."/>
            <person name="Fujiyama A."/>
            <person name="Inagaki F."/>
            <person name="Takami H."/>
        </authorList>
    </citation>
    <scope>NUCLEOTIDE SEQUENCE</scope>
    <source>
        <strain evidence="1">Expedition CK06-06</strain>
    </source>
</reference>
<evidence type="ECO:0000313" key="1">
    <source>
        <dbReference type="EMBL" id="GAG80532.1"/>
    </source>
</evidence>
<proteinExistence type="predicted"/>
<gene>
    <name evidence="1" type="ORF">S01H4_35675</name>
</gene>
<protein>
    <submittedName>
        <fullName evidence="1">Uncharacterized protein</fullName>
    </submittedName>
</protein>
<comment type="caution">
    <text evidence="1">The sequence shown here is derived from an EMBL/GenBank/DDBJ whole genome shotgun (WGS) entry which is preliminary data.</text>
</comment>
<sequence length="77" mass="9063">MIDFALDAQVESIEFQIMDIIKDETSFLALSEQQVKDIKEQFDALTKRRDLYFKELGLSDFKTQKVTKDKELREFPG</sequence>
<accession>X1BH75</accession>
<dbReference type="AlphaFoldDB" id="X1BH75"/>